<reference evidence="3" key="1">
    <citation type="journal article" date="2019" name="Int. J. Syst. Evol. Microbiol.">
        <title>The Global Catalogue of Microorganisms (GCM) 10K type strain sequencing project: providing services to taxonomists for standard genome sequencing and annotation.</title>
        <authorList>
            <consortium name="The Broad Institute Genomics Platform"/>
            <consortium name="The Broad Institute Genome Sequencing Center for Infectious Disease"/>
            <person name="Wu L."/>
            <person name="Ma J."/>
        </authorList>
    </citation>
    <scope>NUCLEOTIDE SEQUENCE [LARGE SCALE GENOMIC DNA]</scope>
    <source>
        <strain evidence="3">TISTR 2466</strain>
    </source>
</reference>
<evidence type="ECO:0000256" key="1">
    <source>
        <dbReference type="SAM" id="MobiDB-lite"/>
    </source>
</evidence>
<keyword evidence="3" id="KW-1185">Reference proteome</keyword>
<organism evidence="2 3">
    <name type="scientific">Sporolactobacillus shoreicorticis</name>
    <dbReference type="NCBI Taxonomy" id="1923877"/>
    <lineage>
        <taxon>Bacteria</taxon>
        <taxon>Bacillati</taxon>
        <taxon>Bacillota</taxon>
        <taxon>Bacilli</taxon>
        <taxon>Bacillales</taxon>
        <taxon>Sporolactobacillaceae</taxon>
        <taxon>Sporolactobacillus</taxon>
    </lineage>
</organism>
<protein>
    <submittedName>
        <fullName evidence="2">Phage portal protein</fullName>
    </submittedName>
</protein>
<feature type="region of interest" description="Disordered" evidence="1">
    <location>
        <begin position="451"/>
        <end position="485"/>
    </location>
</feature>
<gene>
    <name evidence="2" type="ORF">ACFSUE_15335</name>
</gene>
<comment type="caution">
    <text evidence="2">The sequence shown here is derived from an EMBL/GenBank/DDBJ whole genome shotgun (WGS) entry which is preliminary data.</text>
</comment>
<dbReference type="Proteomes" id="UP001597399">
    <property type="component" value="Unassembled WGS sequence"/>
</dbReference>
<dbReference type="EMBL" id="JBHUMQ010000034">
    <property type="protein sequence ID" value="MFD2694988.1"/>
    <property type="molecule type" value="Genomic_DNA"/>
</dbReference>
<evidence type="ECO:0000313" key="2">
    <source>
        <dbReference type="EMBL" id="MFD2694988.1"/>
    </source>
</evidence>
<dbReference type="InterPro" id="IPR021145">
    <property type="entry name" value="Portal_protein_SPP1_Gp6-like"/>
</dbReference>
<dbReference type="RefSeq" id="WP_253064666.1">
    <property type="nucleotide sequence ID" value="NZ_JAMXWM010000031.1"/>
</dbReference>
<name>A0ABW5S6G3_9BACL</name>
<accession>A0ABW5S6G3</accession>
<dbReference type="Pfam" id="PF05133">
    <property type="entry name" value="SPP1_portal"/>
    <property type="match status" value="1"/>
</dbReference>
<sequence length="485" mass="55005">MNEYIPLIEQDGITSKIIRVMIEDHKPDHDRTVRLYERYKASAAGVPILTRKPIKFEDVKGEKIARIDDKVNNKINNAFDAEIADTKVGYLFGSPVTYNADKEKGLAETISDFNKRNNVEDADSELGKKATICGYGARLLYIDPDGNESTMTVNPWESIILSETDDITNPKYALRYYKTFSWGGNGTNPDEKIDIYNADFYDGSIVYHFESEDGADYLLKDKRTHMFDYCPLFGVPNNQEMKGDAEKVLPLIDAYDRTLSDVSNEIEQYRLAYLVAKGAFLDEEDQQNMKQTGVINLDDKDQDVNYLTKDLDDDIIEHSLNRMEENILRFAKSVNFSDDSFGTTITGVAMRYKLMALEHKAITMERKMTAGLRYQFKVLCSAWAKKRLAQPDDYLQIDFQFKRNLPDDILSDAQASVALKGVVSEQTRLGLLPFVTNVQEEMDRMREDAIRAAENVYGPDTLPNNQNKGDGEDEGTRTAGEGNAD</sequence>
<evidence type="ECO:0000313" key="3">
    <source>
        <dbReference type="Proteomes" id="UP001597399"/>
    </source>
</evidence>
<proteinExistence type="predicted"/>
<dbReference type="NCBIfam" id="TIGR01538">
    <property type="entry name" value="portal_SPP1"/>
    <property type="match status" value="1"/>
</dbReference>
<dbReference type="InterPro" id="IPR006428">
    <property type="entry name" value="Portal_SPP1-type"/>
</dbReference>